<evidence type="ECO:0000313" key="11">
    <source>
        <dbReference type="Proteomes" id="UP000015104"/>
    </source>
</evidence>
<dbReference type="PANTHER" id="PTHR24300:SF403">
    <property type="entry name" value="CYTOCHROME P450 306A1"/>
    <property type="match status" value="1"/>
</dbReference>
<feature type="binding site" description="axial binding residue" evidence="7">
    <location>
        <position position="544"/>
    </location>
    <ligand>
        <name>heme</name>
        <dbReference type="ChEBI" id="CHEBI:30413"/>
    </ligand>
    <ligandPart>
        <name>Fe</name>
        <dbReference type="ChEBI" id="CHEBI:18248"/>
    </ligandPart>
</feature>
<keyword evidence="11" id="KW-1185">Reference proteome</keyword>
<dbReference type="GO" id="GO:0016712">
    <property type="term" value="F:oxidoreductase activity, acting on paired donors, with incorporation or reduction of molecular oxygen, reduced flavin or flavoprotein as one donor, and incorporation of one atom of oxygen"/>
    <property type="evidence" value="ECO:0007669"/>
    <property type="project" value="TreeGrafter"/>
</dbReference>
<keyword evidence="9" id="KW-0472">Membrane</keyword>
<evidence type="ECO:0000256" key="1">
    <source>
        <dbReference type="ARBA" id="ARBA00001971"/>
    </source>
</evidence>
<dbReference type="Pfam" id="PF00067">
    <property type="entry name" value="p450"/>
    <property type="match status" value="2"/>
</dbReference>
<dbReference type="HOGENOM" id="CLU_001570_22_0_1"/>
<keyword evidence="6 8" id="KW-0503">Monooxygenase</keyword>
<dbReference type="FunFam" id="1.10.630.10:FF:000036">
    <property type="entry name" value="CYtochrome P450 family"/>
    <property type="match status" value="1"/>
</dbReference>
<dbReference type="Gene3D" id="1.10.630.10">
    <property type="entry name" value="Cytochrome P450"/>
    <property type="match status" value="2"/>
</dbReference>
<keyword evidence="4 8" id="KW-0560">Oxidoreductase</keyword>
<reference evidence="11" key="1">
    <citation type="submission" date="2011-08" db="EMBL/GenBank/DDBJ databases">
        <authorList>
            <person name="Rombauts S."/>
        </authorList>
    </citation>
    <scope>NUCLEOTIDE SEQUENCE</scope>
    <source>
        <strain evidence="11">London</strain>
    </source>
</reference>
<evidence type="ECO:0000256" key="7">
    <source>
        <dbReference type="PIRSR" id="PIRSR602401-1"/>
    </source>
</evidence>
<dbReference type="PRINTS" id="PR00463">
    <property type="entry name" value="EP450I"/>
</dbReference>
<dbReference type="InterPro" id="IPR001128">
    <property type="entry name" value="Cyt_P450"/>
</dbReference>
<dbReference type="GO" id="GO:0005737">
    <property type="term" value="C:cytoplasm"/>
    <property type="evidence" value="ECO:0007669"/>
    <property type="project" value="TreeGrafter"/>
</dbReference>
<dbReference type="GO" id="GO:0020037">
    <property type="term" value="F:heme binding"/>
    <property type="evidence" value="ECO:0007669"/>
    <property type="project" value="InterPro"/>
</dbReference>
<dbReference type="GO" id="GO:0005506">
    <property type="term" value="F:iron ion binding"/>
    <property type="evidence" value="ECO:0007669"/>
    <property type="project" value="InterPro"/>
</dbReference>
<dbReference type="EMBL" id="CAEY01001126">
    <property type="status" value="NOT_ANNOTATED_CDS"/>
    <property type="molecule type" value="Genomic_DNA"/>
</dbReference>
<organism evidence="10 11">
    <name type="scientific">Tetranychus urticae</name>
    <name type="common">Two-spotted spider mite</name>
    <dbReference type="NCBI Taxonomy" id="32264"/>
    <lineage>
        <taxon>Eukaryota</taxon>
        <taxon>Metazoa</taxon>
        <taxon>Ecdysozoa</taxon>
        <taxon>Arthropoda</taxon>
        <taxon>Chelicerata</taxon>
        <taxon>Arachnida</taxon>
        <taxon>Acari</taxon>
        <taxon>Acariformes</taxon>
        <taxon>Trombidiformes</taxon>
        <taxon>Prostigmata</taxon>
        <taxon>Eleutherengona</taxon>
        <taxon>Raphignathae</taxon>
        <taxon>Tetranychoidea</taxon>
        <taxon>Tetranychidae</taxon>
        <taxon>Tetranychus</taxon>
    </lineage>
</organism>
<dbReference type="InterPro" id="IPR050182">
    <property type="entry name" value="Cytochrome_P450_fam2"/>
</dbReference>
<evidence type="ECO:0000256" key="4">
    <source>
        <dbReference type="ARBA" id="ARBA00023002"/>
    </source>
</evidence>
<keyword evidence="5 7" id="KW-0408">Iron</keyword>
<dbReference type="AlphaFoldDB" id="T1JZS3"/>
<accession>T1JZS3</accession>
<dbReference type="InterPro" id="IPR002401">
    <property type="entry name" value="Cyt_P450_E_grp-I"/>
</dbReference>
<evidence type="ECO:0000256" key="9">
    <source>
        <dbReference type="SAM" id="Phobius"/>
    </source>
</evidence>
<evidence type="ECO:0000256" key="6">
    <source>
        <dbReference type="ARBA" id="ARBA00023033"/>
    </source>
</evidence>
<protein>
    <recommendedName>
        <fullName evidence="12">Cytochrome P450</fullName>
    </recommendedName>
</protein>
<dbReference type="PROSITE" id="PS00086">
    <property type="entry name" value="CYTOCHROME_P450"/>
    <property type="match status" value="1"/>
</dbReference>
<feature type="transmembrane region" description="Helical" evidence="9">
    <location>
        <begin position="51"/>
        <end position="70"/>
    </location>
</feature>
<name>T1JZS3_TETUR</name>
<keyword evidence="7 8" id="KW-0349">Heme</keyword>
<dbReference type="PRINTS" id="PR00385">
    <property type="entry name" value="P450"/>
</dbReference>
<dbReference type="PANTHER" id="PTHR24300">
    <property type="entry name" value="CYTOCHROME P450 508A4-RELATED"/>
    <property type="match status" value="1"/>
</dbReference>
<evidence type="ECO:0000256" key="8">
    <source>
        <dbReference type="RuleBase" id="RU000461"/>
    </source>
</evidence>
<dbReference type="eggNOG" id="KOG0156">
    <property type="taxonomic scope" value="Eukaryota"/>
</dbReference>
<dbReference type="InterPro" id="IPR036396">
    <property type="entry name" value="Cyt_P450_sf"/>
</dbReference>
<proteinExistence type="inferred from homology"/>
<dbReference type="EnsemblMetazoa" id="tetur03g05030.1">
    <property type="protein sequence ID" value="tetur03g05030.1"/>
    <property type="gene ID" value="tetur03g05030"/>
</dbReference>
<sequence length="597" mass="69191">MLFYFIPKDTIVIFIFWAVHRDPNLWNDPDSFRPERFLSEGKKVINGGKSICPGVALALIELFPYLVLILKNSKKMLKNINGEIKPVVLNSFQLFVSVKRLNMLLNVNPTLFNIFCTCTTVWLIKHLFNFINRLRKLPPGPWGLPFVGYLPFIKKDAYIQMTELAKKYGPVFSFKCGQFDVVVINEVKAIEEAFKNDHLLARPTTSFIPAFKRAPSIIEMSGEPWRQQRRVALTILRHVGLGKSTLEEKMKEEVRYFIESLKSTHGEKIDFSEVIKSSVANIISILLFGHRFEYNDPMGIEMCRNVKQISDNAEYFSRYIFMPLITFFVSLAAQFNSELKKVTINQRELEKKITIEVAKHKEKDSTHEIEDYIDGFLQEMDKQKDSHTSFNMDTLRRNTADFYSAGSDTTTIVLNFIMLYLITYPEYQQKIRDEIKQTIGSERQPDYADRNSLPFTMAFIYESLRMATIVPLNAHRRASQDTKIMNFFIPKDTIVILNFWSVHRDPNLWNDPLSFKSERFLSEDGTKVIKSPNLMAFSGGKRICPGSTLAMTKLFLYLVSILQNFQVSAPEGDKISEEVKYNLNRMLKKPMKVHFHV</sequence>
<feature type="transmembrane region" description="Helical" evidence="9">
    <location>
        <begin position="110"/>
        <end position="128"/>
    </location>
</feature>
<keyword evidence="9" id="KW-1133">Transmembrane helix</keyword>
<comment type="similarity">
    <text evidence="2 8">Belongs to the cytochrome P450 family.</text>
</comment>
<comment type="cofactor">
    <cofactor evidence="1 7">
        <name>heme</name>
        <dbReference type="ChEBI" id="CHEBI:30413"/>
    </cofactor>
</comment>
<dbReference type="SUPFAM" id="SSF48264">
    <property type="entry name" value="Cytochrome P450"/>
    <property type="match status" value="2"/>
</dbReference>
<evidence type="ECO:0000256" key="3">
    <source>
        <dbReference type="ARBA" id="ARBA00022723"/>
    </source>
</evidence>
<keyword evidence="9" id="KW-0812">Transmembrane</keyword>
<dbReference type="GO" id="GO:0006805">
    <property type="term" value="P:xenobiotic metabolic process"/>
    <property type="evidence" value="ECO:0007669"/>
    <property type="project" value="TreeGrafter"/>
</dbReference>
<reference evidence="10" key="2">
    <citation type="submission" date="2015-06" db="UniProtKB">
        <authorList>
            <consortium name="EnsemblMetazoa"/>
        </authorList>
    </citation>
    <scope>IDENTIFICATION</scope>
</reference>
<evidence type="ECO:0000256" key="5">
    <source>
        <dbReference type="ARBA" id="ARBA00023004"/>
    </source>
</evidence>
<dbReference type="Proteomes" id="UP000015104">
    <property type="component" value="Unassembled WGS sequence"/>
</dbReference>
<dbReference type="STRING" id="32264.T1JZS3"/>
<dbReference type="GO" id="GO:0006082">
    <property type="term" value="P:organic acid metabolic process"/>
    <property type="evidence" value="ECO:0007669"/>
    <property type="project" value="TreeGrafter"/>
</dbReference>
<keyword evidence="3 7" id="KW-0479">Metal-binding</keyword>
<dbReference type="InterPro" id="IPR017972">
    <property type="entry name" value="Cyt_P450_CS"/>
</dbReference>
<evidence type="ECO:0000313" key="10">
    <source>
        <dbReference type="EnsemblMetazoa" id="tetur03g05030.1"/>
    </source>
</evidence>
<evidence type="ECO:0008006" key="12">
    <source>
        <dbReference type="Google" id="ProtNLM"/>
    </source>
</evidence>
<evidence type="ECO:0000256" key="2">
    <source>
        <dbReference type="ARBA" id="ARBA00010617"/>
    </source>
</evidence>